<dbReference type="Proteomes" id="UP000410492">
    <property type="component" value="Unassembled WGS sequence"/>
</dbReference>
<keyword evidence="3" id="KW-1185">Reference proteome</keyword>
<dbReference type="InterPro" id="IPR043502">
    <property type="entry name" value="DNA/RNA_pol_sf"/>
</dbReference>
<evidence type="ECO:0000259" key="1">
    <source>
        <dbReference type="Pfam" id="PF00078"/>
    </source>
</evidence>
<proteinExistence type="predicted"/>
<organism evidence="2 3">
    <name type="scientific">Callosobruchus maculatus</name>
    <name type="common">Southern cowpea weevil</name>
    <name type="synonym">Pulse bruchid</name>
    <dbReference type="NCBI Taxonomy" id="64391"/>
    <lineage>
        <taxon>Eukaryota</taxon>
        <taxon>Metazoa</taxon>
        <taxon>Ecdysozoa</taxon>
        <taxon>Arthropoda</taxon>
        <taxon>Hexapoda</taxon>
        <taxon>Insecta</taxon>
        <taxon>Pterygota</taxon>
        <taxon>Neoptera</taxon>
        <taxon>Endopterygota</taxon>
        <taxon>Coleoptera</taxon>
        <taxon>Polyphaga</taxon>
        <taxon>Cucujiformia</taxon>
        <taxon>Chrysomeloidea</taxon>
        <taxon>Chrysomelidae</taxon>
        <taxon>Bruchinae</taxon>
        <taxon>Bruchini</taxon>
        <taxon>Callosobruchus</taxon>
    </lineage>
</organism>
<protein>
    <recommendedName>
        <fullName evidence="1">Reverse transcriptase domain-containing protein</fullName>
    </recommendedName>
</protein>
<dbReference type="PANTHER" id="PTHR47027">
    <property type="entry name" value="REVERSE TRANSCRIPTASE DOMAIN-CONTAINING PROTEIN"/>
    <property type="match status" value="1"/>
</dbReference>
<dbReference type="OrthoDB" id="425681at2759"/>
<sequence length="191" mass="22180">MDYSKAFDNVKWPKLWKISMGVPYHLVFFIQQLYVSSSARLKIDGNLSGQTATRKGVRQGCVLSPMLFNIYSEFVMRQHNNNRAIKSAGRCEVVQSFMYLGSLIDISCSCENEIRRRIQEARVAMVKITKIWRDHNITKATKMSLVQFLVFSIVSYASEAWTLKRQIELALMLLKCGQKRQQTDRQTDRRT</sequence>
<accession>A0A653BHS1</accession>
<dbReference type="AlphaFoldDB" id="A0A653BHS1"/>
<gene>
    <name evidence="2" type="ORF">CALMAC_LOCUS1047</name>
</gene>
<dbReference type="GO" id="GO:0071897">
    <property type="term" value="P:DNA biosynthetic process"/>
    <property type="evidence" value="ECO:0007669"/>
    <property type="project" value="UniProtKB-ARBA"/>
</dbReference>
<dbReference type="SUPFAM" id="SSF56672">
    <property type="entry name" value="DNA/RNA polymerases"/>
    <property type="match status" value="1"/>
</dbReference>
<dbReference type="PANTHER" id="PTHR47027:SF20">
    <property type="entry name" value="REVERSE TRANSCRIPTASE-LIKE PROTEIN WITH RNA-DIRECTED DNA POLYMERASE DOMAIN"/>
    <property type="match status" value="1"/>
</dbReference>
<reference evidence="2 3" key="1">
    <citation type="submission" date="2019-01" db="EMBL/GenBank/DDBJ databases">
        <authorList>
            <person name="Sayadi A."/>
        </authorList>
    </citation>
    <scope>NUCLEOTIDE SEQUENCE [LARGE SCALE GENOMIC DNA]</scope>
</reference>
<evidence type="ECO:0000313" key="3">
    <source>
        <dbReference type="Proteomes" id="UP000410492"/>
    </source>
</evidence>
<dbReference type="EMBL" id="CAACVG010001204">
    <property type="protein sequence ID" value="VEN35033.1"/>
    <property type="molecule type" value="Genomic_DNA"/>
</dbReference>
<dbReference type="InterPro" id="IPR000477">
    <property type="entry name" value="RT_dom"/>
</dbReference>
<evidence type="ECO:0000313" key="2">
    <source>
        <dbReference type="EMBL" id="VEN35033.1"/>
    </source>
</evidence>
<feature type="domain" description="Reverse transcriptase" evidence="1">
    <location>
        <begin position="1"/>
        <end position="81"/>
    </location>
</feature>
<name>A0A653BHS1_CALMS</name>
<dbReference type="Pfam" id="PF00078">
    <property type="entry name" value="RVT_1"/>
    <property type="match status" value="1"/>
</dbReference>